<organism evidence="1 2">
    <name type="scientific">Dictyocaulus viviparus</name>
    <name type="common">Bovine lungworm</name>
    <dbReference type="NCBI Taxonomy" id="29172"/>
    <lineage>
        <taxon>Eukaryota</taxon>
        <taxon>Metazoa</taxon>
        <taxon>Ecdysozoa</taxon>
        <taxon>Nematoda</taxon>
        <taxon>Chromadorea</taxon>
        <taxon>Rhabditida</taxon>
        <taxon>Rhabditina</taxon>
        <taxon>Rhabditomorpha</taxon>
        <taxon>Strongyloidea</taxon>
        <taxon>Metastrongylidae</taxon>
        <taxon>Dictyocaulus</taxon>
    </lineage>
</organism>
<evidence type="ECO:0000313" key="1">
    <source>
        <dbReference type="EMBL" id="KJH51664.1"/>
    </source>
</evidence>
<reference evidence="2" key="2">
    <citation type="journal article" date="2016" name="Sci. Rep.">
        <title>Dictyocaulus viviparus genome, variome and transcriptome elucidate lungworm biology and support future intervention.</title>
        <authorList>
            <person name="McNulty S.N."/>
            <person name="Strube C."/>
            <person name="Rosa B.A."/>
            <person name="Martin J.C."/>
            <person name="Tyagi R."/>
            <person name="Choi Y.J."/>
            <person name="Wang Q."/>
            <person name="Hallsworth Pepin K."/>
            <person name="Zhang X."/>
            <person name="Ozersky P."/>
            <person name="Wilson R.K."/>
            <person name="Sternberg P.W."/>
            <person name="Gasser R.B."/>
            <person name="Mitreva M."/>
        </authorList>
    </citation>
    <scope>NUCLEOTIDE SEQUENCE [LARGE SCALE GENOMIC DNA]</scope>
    <source>
        <strain evidence="2">HannoverDv2000</strain>
    </source>
</reference>
<protein>
    <submittedName>
        <fullName evidence="1">Uncharacterized protein</fullName>
    </submittedName>
</protein>
<sequence length="164" mass="19198">MVGKTIAKGIAYDRPSRQDKVGCQIDAFMYRFNDIFIPPFYNVVMEFLQLYLPHFAFGGGVCHIIDNVMKVWVKKEYYFDGGLANICFHVIRFRLYDEVKVMLTTTNILERKMKNESRRISFENVVLTDDDDCLRLKRSSSSRRARSFHLNDVDAHGGLKKWLD</sequence>
<dbReference type="EMBL" id="KN716179">
    <property type="protein sequence ID" value="KJH51664.1"/>
    <property type="molecule type" value="Genomic_DNA"/>
</dbReference>
<name>A0A0D8Y6Q1_DICVI</name>
<accession>A0A0D8Y6Q1</accession>
<dbReference type="AlphaFoldDB" id="A0A0D8Y6Q1"/>
<reference evidence="1 2" key="1">
    <citation type="submission" date="2013-11" db="EMBL/GenBank/DDBJ databases">
        <title>Draft genome of the bovine lungworm Dictyocaulus viviparus.</title>
        <authorList>
            <person name="Mitreva M."/>
        </authorList>
    </citation>
    <scope>NUCLEOTIDE SEQUENCE [LARGE SCALE GENOMIC DNA]</scope>
    <source>
        <strain evidence="1 2">HannoverDv2000</strain>
    </source>
</reference>
<keyword evidence="2" id="KW-1185">Reference proteome</keyword>
<dbReference type="Proteomes" id="UP000053766">
    <property type="component" value="Unassembled WGS sequence"/>
</dbReference>
<gene>
    <name evidence="1" type="ORF">DICVIV_02200</name>
</gene>
<proteinExistence type="predicted"/>
<evidence type="ECO:0000313" key="2">
    <source>
        <dbReference type="Proteomes" id="UP000053766"/>
    </source>
</evidence>